<evidence type="ECO:0000313" key="1">
    <source>
        <dbReference type="EMBL" id="GFU10838.1"/>
    </source>
</evidence>
<gene>
    <name evidence="1" type="ORF">NPIL_497691</name>
</gene>
<protein>
    <submittedName>
        <fullName evidence="1">Uncharacterized protein</fullName>
    </submittedName>
</protein>
<proteinExistence type="predicted"/>
<name>A0A8X6QBX2_NEPPI</name>
<keyword evidence="2" id="KW-1185">Reference proteome</keyword>
<sequence length="106" mass="12141">MLLVRLVIQVYQAHDEGVGLTIITCMWRKQVWEPPWDGSIASFRDCRWLPRWRGNDAAAKRCSRPPPLLFAAASRCHVGKKSIHIVIIWTQACDKMLQRSTPACIL</sequence>
<reference evidence="1" key="1">
    <citation type="submission" date="2020-08" db="EMBL/GenBank/DDBJ databases">
        <title>Multicomponent nature underlies the extraordinary mechanical properties of spider dragline silk.</title>
        <authorList>
            <person name="Kono N."/>
            <person name="Nakamura H."/>
            <person name="Mori M."/>
            <person name="Yoshida Y."/>
            <person name="Ohtoshi R."/>
            <person name="Malay A.D."/>
            <person name="Moran D.A.P."/>
            <person name="Tomita M."/>
            <person name="Numata K."/>
            <person name="Arakawa K."/>
        </authorList>
    </citation>
    <scope>NUCLEOTIDE SEQUENCE</scope>
</reference>
<dbReference type="Proteomes" id="UP000887013">
    <property type="component" value="Unassembled WGS sequence"/>
</dbReference>
<comment type="caution">
    <text evidence="1">The sequence shown here is derived from an EMBL/GenBank/DDBJ whole genome shotgun (WGS) entry which is preliminary data.</text>
</comment>
<evidence type="ECO:0000313" key="2">
    <source>
        <dbReference type="Proteomes" id="UP000887013"/>
    </source>
</evidence>
<dbReference type="EMBL" id="BMAW01078398">
    <property type="protein sequence ID" value="GFU10838.1"/>
    <property type="molecule type" value="Genomic_DNA"/>
</dbReference>
<dbReference type="AlphaFoldDB" id="A0A8X6QBX2"/>
<accession>A0A8X6QBX2</accession>
<organism evidence="1 2">
    <name type="scientific">Nephila pilipes</name>
    <name type="common">Giant wood spider</name>
    <name type="synonym">Nephila maculata</name>
    <dbReference type="NCBI Taxonomy" id="299642"/>
    <lineage>
        <taxon>Eukaryota</taxon>
        <taxon>Metazoa</taxon>
        <taxon>Ecdysozoa</taxon>
        <taxon>Arthropoda</taxon>
        <taxon>Chelicerata</taxon>
        <taxon>Arachnida</taxon>
        <taxon>Araneae</taxon>
        <taxon>Araneomorphae</taxon>
        <taxon>Entelegynae</taxon>
        <taxon>Araneoidea</taxon>
        <taxon>Nephilidae</taxon>
        <taxon>Nephila</taxon>
    </lineage>
</organism>